<proteinExistence type="predicted"/>
<dbReference type="Proteomes" id="UP000499080">
    <property type="component" value="Unassembled WGS sequence"/>
</dbReference>
<evidence type="ECO:0000313" key="5">
    <source>
        <dbReference type="Proteomes" id="UP000499080"/>
    </source>
</evidence>
<comment type="caution">
    <text evidence="1">The sequence shown here is derived from an EMBL/GenBank/DDBJ whole genome shotgun (WGS) entry which is preliminary data.</text>
</comment>
<evidence type="ECO:0000313" key="3">
    <source>
        <dbReference type="EMBL" id="GBM87681.1"/>
    </source>
</evidence>
<dbReference type="AlphaFoldDB" id="A0A4Y2JCM2"/>
<dbReference type="EMBL" id="BGPR01109966">
    <property type="protein sequence ID" value="GBM87675.1"/>
    <property type="molecule type" value="Genomic_DNA"/>
</dbReference>
<sequence>MLSLILINSLIPRRRCSSSSFTTGAFCEEATWIELSQHGWSFTPLPAITFPSGKRKWAVVGKDNWILFRTYLLSDFRTSPPHKRSQPSQTGPLRCKGEIFRMPETASLDVRGLNNIFEERLGKYKFSN</sequence>
<dbReference type="EMBL" id="BGPR01109967">
    <property type="protein sequence ID" value="GBM87681.1"/>
    <property type="molecule type" value="Genomic_DNA"/>
</dbReference>
<keyword evidence="5" id="KW-1185">Reference proteome</keyword>
<evidence type="ECO:0000313" key="4">
    <source>
        <dbReference type="EMBL" id="GBM87700.1"/>
    </source>
</evidence>
<evidence type="ECO:0000313" key="1">
    <source>
        <dbReference type="EMBL" id="GBM87654.1"/>
    </source>
</evidence>
<protein>
    <submittedName>
        <fullName evidence="1">Uncharacterized protein</fullName>
    </submittedName>
</protein>
<organism evidence="1 5">
    <name type="scientific">Araneus ventricosus</name>
    <name type="common">Orbweaver spider</name>
    <name type="synonym">Epeira ventricosa</name>
    <dbReference type="NCBI Taxonomy" id="182803"/>
    <lineage>
        <taxon>Eukaryota</taxon>
        <taxon>Metazoa</taxon>
        <taxon>Ecdysozoa</taxon>
        <taxon>Arthropoda</taxon>
        <taxon>Chelicerata</taxon>
        <taxon>Arachnida</taxon>
        <taxon>Araneae</taxon>
        <taxon>Araneomorphae</taxon>
        <taxon>Entelegynae</taxon>
        <taxon>Araneoidea</taxon>
        <taxon>Araneidae</taxon>
        <taxon>Araneus</taxon>
    </lineage>
</organism>
<accession>A0A4Y2JCM2</accession>
<name>A0A4Y2JCM2_ARAVE</name>
<reference evidence="1 5" key="1">
    <citation type="journal article" date="2019" name="Sci. Rep.">
        <title>Orb-weaving spider Araneus ventricosus genome elucidates the spidroin gene catalogue.</title>
        <authorList>
            <person name="Kono N."/>
            <person name="Nakamura H."/>
            <person name="Ohtoshi R."/>
            <person name="Moran D.A.P."/>
            <person name="Shinohara A."/>
            <person name="Yoshida Y."/>
            <person name="Fujiwara M."/>
            <person name="Mori M."/>
            <person name="Tomita M."/>
            <person name="Arakawa K."/>
        </authorList>
    </citation>
    <scope>NUCLEOTIDE SEQUENCE [LARGE SCALE GENOMIC DNA]</scope>
</reference>
<dbReference type="EMBL" id="BGPR01109961">
    <property type="protein sequence ID" value="GBM87654.1"/>
    <property type="molecule type" value="Genomic_DNA"/>
</dbReference>
<evidence type="ECO:0000313" key="2">
    <source>
        <dbReference type="EMBL" id="GBM87675.1"/>
    </source>
</evidence>
<gene>
    <name evidence="2" type="ORF">AVEN_132260_1</name>
    <name evidence="3" type="ORF">AVEN_167993_1</name>
    <name evidence="4" type="ORF">AVEN_218010_1</name>
    <name evidence="1" type="ORF">AVEN_71245_1</name>
</gene>
<dbReference type="EMBL" id="BGPR01109973">
    <property type="protein sequence ID" value="GBM87700.1"/>
    <property type="molecule type" value="Genomic_DNA"/>
</dbReference>